<organism evidence="2 3">
    <name type="scientific">Trypanosoma brucei gambiense (strain MHOM/CI/86/DAL972)</name>
    <dbReference type="NCBI Taxonomy" id="679716"/>
    <lineage>
        <taxon>Eukaryota</taxon>
        <taxon>Discoba</taxon>
        <taxon>Euglenozoa</taxon>
        <taxon>Kinetoplastea</taxon>
        <taxon>Metakinetoplastina</taxon>
        <taxon>Trypanosomatida</taxon>
        <taxon>Trypanosomatidae</taxon>
        <taxon>Trypanosoma</taxon>
    </lineage>
</organism>
<proteinExistence type="predicted"/>
<accession>D0A9J1</accession>
<dbReference type="AlphaFoldDB" id="D0A9J1"/>
<dbReference type="Proteomes" id="UP000002316">
    <property type="component" value="Chromosome 11"/>
</dbReference>
<gene>
    <name evidence="2" type="ORF">TbgDal_XI14610</name>
</gene>
<feature type="region of interest" description="Disordered" evidence="1">
    <location>
        <begin position="75"/>
        <end position="102"/>
    </location>
</feature>
<reference evidence="3" key="1">
    <citation type="journal article" date="2010" name="PLoS Negl. Trop. Dis.">
        <title>The genome sequence of Trypanosoma brucei gambiense, causative agent of chronic human african trypanosomiasis.</title>
        <authorList>
            <person name="Jackson A.P."/>
            <person name="Sanders M."/>
            <person name="Berry A."/>
            <person name="McQuillan J."/>
            <person name="Aslett M.A."/>
            <person name="Quail M.A."/>
            <person name="Chukualim B."/>
            <person name="Capewell P."/>
            <person name="MacLeod A."/>
            <person name="Melville S.E."/>
            <person name="Gibson W."/>
            <person name="Barry J.D."/>
            <person name="Berriman M."/>
            <person name="Hertz-Fowler C."/>
        </authorList>
    </citation>
    <scope>NUCLEOTIDE SEQUENCE [LARGE SCALE GENOMIC DNA]</scope>
    <source>
        <strain evidence="3">MHOM/CI/86/DAL972</strain>
    </source>
</reference>
<dbReference type="EMBL" id="FN554974">
    <property type="protein sequence ID" value="CBH18342.1"/>
    <property type="molecule type" value="Genomic_DNA"/>
</dbReference>
<dbReference type="GeneID" id="23866644"/>
<evidence type="ECO:0000256" key="1">
    <source>
        <dbReference type="SAM" id="MobiDB-lite"/>
    </source>
</evidence>
<name>D0A9J1_TRYB9</name>
<evidence type="ECO:0000313" key="2">
    <source>
        <dbReference type="EMBL" id="CBH18342.1"/>
    </source>
</evidence>
<evidence type="ECO:0000313" key="3">
    <source>
        <dbReference type="Proteomes" id="UP000002316"/>
    </source>
</evidence>
<dbReference type="RefSeq" id="XP_011780606.1">
    <property type="nucleotide sequence ID" value="XM_011782304.1"/>
</dbReference>
<sequence>MHLNVICKYQRYMIVFCCCCCCFSVKGKGESNIRGTCIYALILINGESRARLKKKNDVTARRPQLLRTRLLLSLGKSCHSSGNPSGKSPRKGGVGTTNNPQG</sequence>
<dbReference type="KEGG" id="tbg:TbgDal_XI14610"/>
<protein>
    <submittedName>
        <fullName evidence="2">Uncharacterized protein</fullName>
    </submittedName>
</protein>